<evidence type="ECO:0000256" key="5">
    <source>
        <dbReference type="ARBA" id="ARBA00035277"/>
    </source>
</evidence>
<dbReference type="InterPro" id="IPR020919">
    <property type="entry name" value="Ribosomal_protein_eS8_arc"/>
</dbReference>
<sequence>MKWQGKSKRKFTGGRLISNRGKKKYELGREAGEPYIDATRKKNIRTRGGNSKVRLLRCDVACVSDPKTGKSKTAKIESVKENSANLNYIRRSIITKGAIIKTSLGTARVTSRPGQEGVVNAVLVFE</sequence>
<accession>A0ABT5X5U1</accession>
<dbReference type="EMBL" id="JARFPK010000007">
    <property type="protein sequence ID" value="MDF0590054.1"/>
    <property type="molecule type" value="Genomic_DNA"/>
</dbReference>
<dbReference type="Pfam" id="PF01201">
    <property type="entry name" value="Ribosomal_S8e"/>
    <property type="match status" value="1"/>
</dbReference>
<dbReference type="InterPro" id="IPR022309">
    <property type="entry name" value="Ribosomal_Se8/biogenesis_NSA2"/>
</dbReference>
<evidence type="ECO:0000313" key="8">
    <source>
        <dbReference type="Proteomes" id="UP001220010"/>
    </source>
</evidence>
<dbReference type="PANTHER" id="PTHR10394">
    <property type="entry name" value="40S RIBOSOMAL PROTEIN S8"/>
    <property type="match status" value="1"/>
</dbReference>
<protein>
    <recommendedName>
        <fullName evidence="5 6">Small ribosomal subunit protein eS8</fullName>
    </recommendedName>
</protein>
<keyword evidence="4 6" id="KW-0687">Ribonucleoprotein</keyword>
<evidence type="ECO:0000256" key="4">
    <source>
        <dbReference type="ARBA" id="ARBA00023274"/>
    </source>
</evidence>
<proteinExistence type="inferred from homology"/>
<organism evidence="7 8">
    <name type="scientific">Candidatus Methanocrinis natronophilus</name>
    <dbReference type="NCBI Taxonomy" id="3033396"/>
    <lineage>
        <taxon>Archaea</taxon>
        <taxon>Methanobacteriati</taxon>
        <taxon>Methanobacteriota</taxon>
        <taxon>Stenosarchaea group</taxon>
        <taxon>Methanomicrobia</taxon>
        <taxon>Methanotrichales</taxon>
        <taxon>Methanotrichaceae</taxon>
        <taxon>Methanocrinis</taxon>
    </lineage>
</organism>
<evidence type="ECO:0000256" key="6">
    <source>
        <dbReference type="HAMAP-Rule" id="MF_00029"/>
    </source>
</evidence>
<dbReference type="Proteomes" id="UP001220010">
    <property type="component" value="Unassembled WGS sequence"/>
</dbReference>
<dbReference type="PROSITE" id="PS01193">
    <property type="entry name" value="RIBOSOMAL_S8E"/>
    <property type="match status" value="1"/>
</dbReference>
<dbReference type="InterPro" id="IPR001047">
    <property type="entry name" value="Ribosomal_eS8"/>
</dbReference>
<keyword evidence="8" id="KW-1185">Reference proteome</keyword>
<gene>
    <name evidence="6" type="primary">rps8e</name>
    <name evidence="7" type="ORF">P0O15_02525</name>
</gene>
<dbReference type="GO" id="GO:0005840">
    <property type="term" value="C:ribosome"/>
    <property type="evidence" value="ECO:0007669"/>
    <property type="project" value="UniProtKB-KW"/>
</dbReference>
<evidence type="ECO:0000313" key="7">
    <source>
        <dbReference type="EMBL" id="MDF0590054.1"/>
    </source>
</evidence>
<comment type="subunit">
    <text evidence="2 6">Part of the 30S ribosomal subunit.</text>
</comment>
<evidence type="ECO:0000256" key="3">
    <source>
        <dbReference type="ARBA" id="ARBA00022980"/>
    </source>
</evidence>
<dbReference type="RefSeq" id="WP_316965815.1">
    <property type="nucleotide sequence ID" value="NZ_JARFPK010000007.1"/>
</dbReference>
<dbReference type="InterPro" id="IPR018283">
    <property type="entry name" value="Ribosomal_eS8_CS"/>
</dbReference>
<evidence type="ECO:0000256" key="1">
    <source>
        <dbReference type="ARBA" id="ARBA00005257"/>
    </source>
</evidence>
<evidence type="ECO:0000256" key="2">
    <source>
        <dbReference type="ARBA" id="ARBA00011458"/>
    </source>
</evidence>
<comment type="similarity">
    <text evidence="1 6">Belongs to the eukaryotic ribosomal protein eS8 family.</text>
</comment>
<reference evidence="7 8" key="1">
    <citation type="submission" date="2023-03" db="EMBL/GenBank/DDBJ databases">
        <title>WGS of Methanotrichaceae archaeon Mx.</title>
        <authorList>
            <person name="Sorokin D.Y."/>
            <person name="Merkel A.Y."/>
        </authorList>
    </citation>
    <scope>NUCLEOTIDE SEQUENCE [LARGE SCALE GENOMIC DNA]</scope>
    <source>
        <strain evidence="7 8">Mx</strain>
    </source>
</reference>
<keyword evidence="3 6" id="KW-0689">Ribosomal protein</keyword>
<comment type="caution">
    <text evidence="7">The sequence shown here is derived from an EMBL/GenBank/DDBJ whole genome shotgun (WGS) entry which is preliminary data.</text>
</comment>
<dbReference type="CDD" id="cd11382">
    <property type="entry name" value="Ribosomal_S8e"/>
    <property type="match status" value="1"/>
</dbReference>
<dbReference type="Gene3D" id="2.40.10.310">
    <property type="match status" value="1"/>
</dbReference>
<name>A0ABT5X5U1_9EURY</name>
<dbReference type="HAMAP" id="MF_00029">
    <property type="entry name" value="Ribosomal_eS8"/>
    <property type="match status" value="1"/>
</dbReference>
<dbReference type="NCBIfam" id="TIGR00307">
    <property type="entry name" value="eS8"/>
    <property type="match status" value="1"/>
</dbReference>